<dbReference type="AlphaFoldDB" id="A0A0N4WLM8"/>
<dbReference type="OrthoDB" id="338531at2759"/>
<protein>
    <submittedName>
        <fullName evidence="3">Polyprotein</fullName>
    </submittedName>
</protein>
<proteinExistence type="predicted"/>
<dbReference type="Proteomes" id="UP000268014">
    <property type="component" value="Unassembled WGS sequence"/>
</dbReference>
<reference evidence="1 2" key="2">
    <citation type="submission" date="2018-11" db="EMBL/GenBank/DDBJ databases">
        <authorList>
            <consortium name="Pathogen Informatics"/>
        </authorList>
    </citation>
    <scope>NUCLEOTIDE SEQUENCE [LARGE SCALE GENOMIC DNA]</scope>
    <source>
        <strain evidence="1 2">MHpl1</strain>
    </source>
</reference>
<accession>A0A0N4WLM8</accession>
<organism evidence="3">
    <name type="scientific">Haemonchus placei</name>
    <name type="common">Barber's pole worm</name>
    <dbReference type="NCBI Taxonomy" id="6290"/>
    <lineage>
        <taxon>Eukaryota</taxon>
        <taxon>Metazoa</taxon>
        <taxon>Ecdysozoa</taxon>
        <taxon>Nematoda</taxon>
        <taxon>Chromadorea</taxon>
        <taxon>Rhabditida</taxon>
        <taxon>Rhabditina</taxon>
        <taxon>Rhabditomorpha</taxon>
        <taxon>Strongyloidea</taxon>
        <taxon>Trichostrongylidae</taxon>
        <taxon>Haemonchus</taxon>
    </lineage>
</organism>
<evidence type="ECO:0000313" key="2">
    <source>
        <dbReference type="Proteomes" id="UP000268014"/>
    </source>
</evidence>
<dbReference type="WBParaSite" id="HPLM_0001206201-mRNA-1">
    <property type="protein sequence ID" value="HPLM_0001206201-mRNA-1"/>
    <property type="gene ID" value="HPLM_0001206201"/>
</dbReference>
<gene>
    <name evidence="1" type="ORF">HPLM_LOCUS12054</name>
</gene>
<dbReference type="EMBL" id="UZAF01017743">
    <property type="protein sequence ID" value="VDO44596.1"/>
    <property type="molecule type" value="Genomic_DNA"/>
</dbReference>
<sequence length="153" mass="17091">EIVETTSIDSVVHRCSQQPSSSKVICPSCSAVQQGADCTMDYEECEVPLEGQEVVVKTEGNEYENVVPEDMEGDLDLDIDLHRRMVETVTPMEVNLEPESVEQENNSDAGTYYVNSANLDPKQPIVKKNIGQLRDILQLANVKFENSEKQVDE</sequence>
<evidence type="ECO:0000313" key="1">
    <source>
        <dbReference type="EMBL" id="VDO44596.1"/>
    </source>
</evidence>
<keyword evidence="2" id="KW-1185">Reference proteome</keyword>
<evidence type="ECO:0000313" key="3">
    <source>
        <dbReference type="WBParaSite" id="HPLM_0001206201-mRNA-1"/>
    </source>
</evidence>
<name>A0A0N4WLM8_HAEPC</name>
<reference evidence="3" key="1">
    <citation type="submission" date="2017-02" db="UniProtKB">
        <authorList>
            <consortium name="WormBaseParasite"/>
        </authorList>
    </citation>
    <scope>IDENTIFICATION</scope>
</reference>